<accession>A0AAV6XUQ6</accession>
<dbReference type="InterPro" id="IPR045064">
    <property type="entry name" value="Reticulon-like"/>
</dbReference>
<evidence type="ECO:0000256" key="6">
    <source>
        <dbReference type="RuleBase" id="RU363132"/>
    </source>
</evidence>
<dbReference type="AlphaFoldDB" id="A0AAV6XUQ6"/>
<dbReference type="PANTHER" id="PTHR10994">
    <property type="entry name" value="RETICULON"/>
    <property type="match status" value="1"/>
</dbReference>
<gene>
    <name evidence="8" type="ORF">BUALT_Bualt05G0122400</name>
</gene>
<dbReference type="PANTHER" id="PTHR10994:SF157">
    <property type="entry name" value="RETICULON-LIKE PROTEIN B14"/>
    <property type="match status" value="1"/>
</dbReference>
<keyword evidence="3 6" id="KW-0256">Endoplasmic reticulum</keyword>
<sequence length="215" mass="24582">MPIYSDSDDHPAGPSRLFGREKPLHAILGGGKVADVLLWRNKNLSAAILIGLTVIWFLFEVVEYNFVTLLCHISILMMLILFVWSTGAGLIDRSPPDPRAITIPESTFKWLYAKLNRTLLKIYDVSSGKDMKTFFMAVVFLWVLSGIGNYFSSLNLLYTGFLCLITLPALYERYQYEVDYLASKGNKDMKKWYKKIDTEILNKIPRGPVKAKKRF</sequence>
<evidence type="ECO:0000259" key="7">
    <source>
        <dbReference type="PROSITE" id="PS50845"/>
    </source>
</evidence>
<evidence type="ECO:0000256" key="5">
    <source>
        <dbReference type="ARBA" id="ARBA00023136"/>
    </source>
</evidence>
<keyword evidence="4 6" id="KW-1133">Transmembrane helix</keyword>
<evidence type="ECO:0000313" key="8">
    <source>
        <dbReference type="EMBL" id="KAG8382853.1"/>
    </source>
</evidence>
<feature type="transmembrane region" description="Helical" evidence="6">
    <location>
        <begin position="65"/>
        <end position="84"/>
    </location>
</feature>
<dbReference type="Pfam" id="PF02453">
    <property type="entry name" value="Reticulon"/>
    <property type="match status" value="1"/>
</dbReference>
<protein>
    <recommendedName>
        <fullName evidence="6">Reticulon-like protein</fullName>
    </recommendedName>
</protein>
<keyword evidence="2 6" id="KW-0812">Transmembrane</keyword>
<dbReference type="PROSITE" id="PS50845">
    <property type="entry name" value="RETICULON"/>
    <property type="match status" value="1"/>
</dbReference>
<proteinExistence type="predicted"/>
<dbReference type="GO" id="GO:0009617">
    <property type="term" value="P:response to bacterium"/>
    <property type="evidence" value="ECO:0007669"/>
    <property type="project" value="InterPro"/>
</dbReference>
<dbReference type="EMBL" id="WHWC01000005">
    <property type="protein sequence ID" value="KAG8382853.1"/>
    <property type="molecule type" value="Genomic_DNA"/>
</dbReference>
<keyword evidence="9" id="KW-1185">Reference proteome</keyword>
<keyword evidence="5 6" id="KW-0472">Membrane</keyword>
<comment type="subcellular location">
    <subcellularLocation>
        <location evidence="1 6">Endoplasmic reticulum membrane</location>
        <topology evidence="1 6">Multi-pass membrane protein</topology>
    </subcellularLocation>
</comment>
<feature type="domain" description="Reticulon" evidence="7">
    <location>
        <begin position="33"/>
        <end position="215"/>
    </location>
</feature>
<dbReference type="Proteomes" id="UP000826271">
    <property type="component" value="Unassembled WGS sequence"/>
</dbReference>
<feature type="transmembrane region" description="Helical" evidence="6">
    <location>
        <begin position="133"/>
        <end position="151"/>
    </location>
</feature>
<name>A0AAV6XUQ6_9LAMI</name>
<evidence type="ECO:0000256" key="1">
    <source>
        <dbReference type="ARBA" id="ARBA00004477"/>
    </source>
</evidence>
<evidence type="ECO:0000256" key="3">
    <source>
        <dbReference type="ARBA" id="ARBA00022824"/>
    </source>
</evidence>
<evidence type="ECO:0000313" key="9">
    <source>
        <dbReference type="Proteomes" id="UP000826271"/>
    </source>
</evidence>
<dbReference type="InterPro" id="IPR003388">
    <property type="entry name" value="Reticulon"/>
</dbReference>
<organism evidence="8 9">
    <name type="scientific">Buddleja alternifolia</name>
    <dbReference type="NCBI Taxonomy" id="168488"/>
    <lineage>
        <taxon>Eukaryota</taxon>
        <taxon>Viridiplantae</taxon>
        <taxon>Streptophyta</taxon>
        <taxon>Embryophyta</taxon>
        <taxon>Tracheophyta</taxon>
        <taxon>Spermatophyta</taxon>
        <taxon>Magnoliopsida</taxon>
        <taxon>eudicotyledons</taxon>
        <taxon>Gunneridae</taxon>
        <taxon>Pentapetalae</taxon>
        <taxon>asterids</taxon>
        <taxon>lamiids</taxon>
        <taxon>Lamiales</taxon>
        <taxon>Scrophulariaceae</taxon>
        <taxon>Buddlejeae</taxon>
        <taxon>Buddleja</taxon>
    </lineage>
</organism>
<reference evidence="8" key="1">
    <citation type="submission" date="2019-10" db="EMBL/GenBank/DDBJ databases">
        <authorList>
            <person name="Zhang R."/>
            <person name="Pan Y."/>
            <person name="Wang J."/>
            <person name="Ma R."/>
            <person name="Yu S."/>
        </authorList>
    </citation>
    <scope>NUCLEOTIDE SEQUENCE</scope>
    <source>
        <strain evidence="8">LA-IB0</strain>
        <tissue evidence="8">Leaf</tissue>
    </source>
</reference>
<dbReference type="GO" id="GO:0005789">
    <property type="term" value="C:endoplasmic reticulum membrane"/>
    <property type="evidence" value="ECO:0007669"/>
    <property type="project" value="UniProtKB-SubCell"/>
</dbReference>
<feature type="transmembrane region" description="Helical" evidence="6">
    <location>
        <begin position="43"/>
        <end position="59"/>
    </location>
</feature>
<evidence type="ECO:0000256" key="4">
    <source>
        <dbReference type="ARBA" id="ARBA00022989"/>
    </source>
</evidence>
<comment type="caution">
    <text evidence="8">The sequence shown here is derived from an EMBL/GenBank/DDBJ whole genome shotgun (WGS) entry which is preliminary data.</text>
</comment>
<evidence type="ECO:0000256" key="2">
    <source>
        <dbReference type="ARBA" id="ARBA00022692"/>
    </source>
</evidence>